<name>A0ABR2YJV0_9CHLO</name>
<accession>A0ABR2YJV0</accession>
<feature type="domain" description="PhoD-like phosphatase" evidence="2">
    <location>
        <begin position="166"/>
        <end position="415"/>
    </location>
</feature>
<sequence>MQAQGSVDQLPGNVNGVPMHWKQRPPAVVVHEEENPLSTKASAVAASSRGDNCVLIPSTDEHLVVSGPYIQLLGYESAKALWRASVMILTPPSKLTVLPAEPVLTFYDGGKSVQVQGLLLDEHARWKFWRFDVSTTLGERARQVKYALDADGLDKSVRYPVGLPSRDQGWNWGFHSCNGLSAAADVTKWKDPELWKDVLAVHQRTPLYALVGGGDQIYNDAFWFVPSMKAWLDIPSKEERLKAPFSPEMEKEVSDFLFNHYRVHFNSRTSMAWAFACIPQMNLWDDHDIWDGWGSYPKDLQTCPVFQGAYKCCRRFYLRFQHHTTEELSRSMNDLFGPEGTFSFCRQLGARVAIVGPDCRAQRTTDRIISPEAYEELFKRIAALPQSIKHIVVITTVPIVFPKLPLSEVAMSTIDKTPLVKGALQKTGIGAGIVDKFDHADLLDDIVDHWDANAHLGERRFFVERLQAVAKAREARVSFISGDVHCASIGRLYSRPKMAHLRHDHRFMPQVVSSAIWNCPPPAVLLRLLERTNKASKLNHNTQEKMVRDFDSGQKLMGERNWCFVEELATAQPTSRMQSLNKGSAAAATADGVSPPAGEPGGDRSHHLPRWLKHPSSFYDREKLSGALLYTLRVEDAEHQEAEPKSYTTICPRFAWNPLRNHVAVRRSNLLRACMCIPETKVEDPLKEL</sequence>
<proteinExistence type="predicted"/>
<comment type="caution">
    <text evidence="3">The sequence shown here is derived from an EMBL/GenBank/DDBJ whole genome shotgun (WGS) entry which is preliminary data.</text>
</comment>
<evidence type="ECO:0000313" key="3">
    <source>
        <dbReference type="EMBL" id="KAK9906699.1"/>
    </source>
</evidence>
<dbReference type="Proteomes" id="UP001491310">
    <property type="component" value="Unassembled WGS sequence"/>
</dbReference>
<feature type="domain" description="PhoD-like phosphatase" evidence="2">
    <location>
        <begin position="420"/>
        <end position="551"/>
    </location>
</feature>
<dbReference type="InterPro" id="IPR043904">
    <property type="entry name" value="PhoD_2-like"/>
</dbReference>
<dbReference type="PANTHER" id="PTHR46689">
    <property type="entry name" value="MEMBRANE PROTEIN, PUTATIVE-RELATED"/>
    <property type="match status" value="1"/>
</dbReference>
<evidence type="ECO:0000256" key="1">
    <source>
        <dbReference type="SAM" id="MobiDB-lite"/>
    </source>
</evidence>
<dbReference type="Gene3D" id="3.60.21.70">
    <property type="entry name" value="PhoD-like phosphatase"/>
    <property type="match status" value="1"/>
</dbReference>
<dbReference type="Pfam" id="PF19050">
    <property type="entry name" value="PhoD_2"/>
    <property type="match status" value="2"/>
</dbReference>
<reference evidence="3 4" key="1">
    <citation type="journal article" date="2024" name="Nat. Commun.">
        <title>Phylogenomics reveals the evolutionary origins of lichenization in chlorophyte algae.</title>
        <authorList>
            <person name="Puginier C."/>
            <person name="Libourel C."/>
            <person name="Otte J."/>
            <person name="Skaloud P."/>
            <person name="Haon M."/>
            <person name="Grisel S."/>
            <person name="Petersen M."/>
            <person name="Berrin J.G."/>
            <person name="Delaux P.M."/>
            <person name="Dal Grande F."/>
            <person name="Keller J."/>
        </authorList>
    </citation>
    <scope>NUCLEOTIDE SEQUENCE [LARGE SCALE GENOMIC DNA]</scope>
    <source>
        <strain evidence="3 4">SAG 216-7</strain>
    </source>
</reference>
<protein>
    <recommendedName>
        <fullName evidence="2">PhoD-like phosphatase domain-containing protein</fullName>
    </recommendedName>
</protein>
<dbReference type="EMBL" id="JALJOT010000010">
    <property type="protein sequence ID" value="KAK9906699.1"/>
    <property type="molecule type" value="Genomic_DNA"/>
</dbReference>
<organism evidence="3 4">
    <name type="scientific">Coccomyxa subellipsoidea</name>
    <dbReference type="NCBI Taxonomy" id="248742"/>
    <lineage>
        <taxon>Eukaryota</taxon>
        <taxon>Viridiplantae</taxon>
        <taxon>Chlorophyta</taxon>
        <taxon>core chlorophytes</taxon>
        <taxon>Trebouxiophyceae</taxon>
        <taxon>Trebouxiophyceae incertae sedis</taxon>
        <taxon>Coccomyxaceae</taxon>
        <taxon>Coccomyxa</taxon>
    </lineage>
</organism>
<keyword evidence="4" id="KW-1185">Reference proteome</keyword>
<dbReference type="PANTHER" id="PTHR46689:SF1">
    <property type="entry name" value="PHOD-LIKE PHOSPHATASE DOMAIN-CONTAINING PROTEIN"/>
    <property type="match status" value="1"/>
</dbReference>
<feature type="region of interest" description="Disordered" evidence="1">
    <location>
        <begin position="574"/>
        <end position="609"/>
    </location>
</feature>
<evidence type="ECO:0000313" key="4">
    <source>
        <dbReference type="Proteomes" id="UP001491310"/>
    </source>
</evidence>
<dbReference type="CDD" id="cd07389">
    <property type="entry name" value="MPP_PhoD"/>
    <property type="match status" value="1"/>
</dbReference>
<dbReference type="InterPro" id="IPR018946">
    <property type="entry name" value="PhoD-like_MPP"/>
</dbReference>
<dbReference type="InterPro" id="IPR038607">
    <property type="entry name" value="PhoD-like_sf"/>
</dbReference>
<gene>
    <name evidence="3" type="ORF">WJX75_006388</name>
</gene>
<evidence type="ECO:0000259" key="2">
    <source>
        <dbReference type="Pfam" id="PF19050"/>
    </source>
</evidence>